<dbReference type="AlphaFoldDB" id="A0A6B8RIX8"/>
<evidence type="ECO:0000313" key="1">
    <source>
        <dbReference type="EMBL" id="QGQ95278.1"/>
    </source>
</evidence>
<dbReference type="RefSeq" id="WP_155700295.1">
    <property type="nucleotide sequence ID" value="NZ_CP034235.1"/>
</dbReference>
<gene>
    <name evidence="1" type="ORF">EHS13_10440</name>
</gene>
<name>A0A6B8RIX8_9BACL</name>
<dbReference type="OrthoDB" id="9758822at2"/>
<organism evidence="1 2">
    <name type="scientific">Paenibacillus psychroresistens</name>
    <dbReference type="NCBI Taxonomy" id="1778678"/>
    <lineage>
        <taxon>Bacteria</taxon>
        <taxon>Bacillati</taxon>
        <taxon>Bacillota</taxon>
        <taxon>Bacilli</taxon>
        <taxon>Bacillales</taxon>
        <taxon>Paenibacillaceae</taxon>
        <taxon>Paenibacillus</taxon>
    </lineage>
</organism>
<dbReference type="EMBL" id="CP034235">
    <property type="protein sequence ID" value="QGQ95278.1"/>
    <property type="molecule type" value="Genomic_DNA"/>
</dbReference>
<dbReference type="InterPro" id="IPR013785">
    <property type="entry name" value="Aldolase_TIM"/>
</dbReference>
<protein>
    <recommendedName>
        <fullName evidence="3">Alpha-galactosidase</fullName>
    </recommendedName>
</protein>
<evidence type="ECO:0000313" key="2">
    <source>
        <dbReference type="Proteomes" id="UP000426246"/>
    </source>
</evidence>
<dbReference type="SUPFAM" id="SSF51445">
    <property type="entry name" value="(Trans)glycosidases"/>
    <property type="match status" value="1"/>
</dbReference>
<evidence type="ECO:0008006" key="3">
    <source>
        <dbReference type="Google" id="ProtNLM"/>
    </source>
</evidence>
<dbReference type="Proteomes" id="UP000426246">
    <property type="component" value="Chromosome"/>
</dbReference>
<reference evidence="2" key="1">
    <citation type="submission" date="2018-11" db="EMBL/GenBank/DDBJ databases">
        <title>Complete genome sequence of Paenibacillus sp. ML311-T8.</title>
        <authorList>
            <person name="Nam Y.-D."/>
            <person name="Kang J."/>
            <person name="Chung W.-H."/>
            <person name="Park Y.S."/>
        </authorList>
    </citation>
    <scope>NUCLEOTIDE SEQUENCE [LARGE SCALE GENOMIC DNA]</scope>
    <source>
        <strain evidence="2">ML311-T8</strain>
    </source>
</reference>
<dbReference type="InterPro" id="IPR017853">
    <property type="entry name" value="GH"/>
</dbReference>
<sequence length="536" mass="59890">MYEIISNTPYSVLIETNEGWVTASNNHNGLWSTTGIEVSMQSVNEQLSIFVQADEIPLKTLKFRWLNKIEGPISILGDHWERAYGDLEWRGIVAERVMPWYFLTHDGEMTQGYGVKTGAKAFCYWQLDADGITFTADIQCGNEGVLLKGRQLAVADVITYTSNQGVSPFQAAKQFCTQMCDSPVLPKQPVYGGNNWYYAYGNSSHQEILEDSRFISSLASSTTNRPYMVIDDGWQLSSGGGACNGGPWEGNSLFPEMEKLAEEMKAIGVKPGIWCRPLMTSEEVPEEWVRYKVANGGNILDPSVPGALDYIAESVERMVAWGFDLVKHDFTTYDLLGQWGFEMKSHPNILPHKFHDQSKTTAEIMLDLYRVLAKAAGSSLTIGCNTVSHLAAGLFEIQRTGDDTSGKSWERTRYMGVNTLAFRMAQHDTFYSHDADCIGITAQIPWELNRQWLELLAGSGTPLFVSASSSVVTTEQTDALRKAFDLAANPLPAGEPLDWLTNTCPSRWLLNGNEVRFQWNLESAELLNGMDNAWWR</sequence>
<accession>A0A6B8RIX8</accession>
<dbReference type="KEGG" id="ppsc:EHS13_10440"/>
<keyword evidence="2" id="KW-1185">Reference proteome</keyword>
<dbReference type="Gene3D" id="3.20.20.70">
    <property type="entry name" value="Aldolase class I"/>
    <property type="match status" value="1"/>
</dbReference>
<proteinExistence type="predicted"/>